<name>A0A2N8U708_9BASI</name>
<evidence type="ECO:0000313" key="4">
    <source>
        <dbReference type="Proteomes" id="UP000239563"/>
    </source>
</evidence>
<feature type="compositionally biased region" description="Low complexity" evidence="1">
    <location>
        <begin position="196"/>
        <end position="209"/>
    </location>
</feature>
<feature type="chain" id="PRO_5014996673" evidence="2">
    <location>
        <begin position="19"/>
        <end position="318"/>
    </location>
</feature>
<dbReference type="EMBL" id="LT795054">
    <property type="protein sequence ID" value="SJX60846.1"/>
    <property type="molecule type" value="Genomic_DNA"/>
</dbReference>
<organism evidence="3 4">
    <name type="scientific">Sporisorium reilianum f. sp. reilianum</name>
    <dbReference type="NCBI Taxonomy" id="72559"/>
    <lineage>
        <taxon>Eukaryota</taxon>
        <taxon>Fungi</taxon>
        <taxon>Dikarya</taxon>
        <taxon>Basidiomycota</taxon>
        <taxon>Ustilaginomycotina</taxon>
        <taxon>Ustilaginomycetes</taxon>
        <taxon>Ustilaginales</taxon>
        <taxon>Ustilaginaceae</taxon>
        <taxon>Sporisorium</taxon>
    </lineage>
</organism>
<dbReference type="AlphaFoldDB" id="A0A2N8U708"/>
<dbReference type="Proteomes" id="UP000239563">
    <property type="component" value="Chromosome I"/>
</dbReference>
<sequence length="318" mass="33304">MKLPLALLYLALTTCSLAAPIPLELPEASVGDSVQSFESAFSQLEDKMQSTAQKHRAFGVREKWITGTAAVLTTLGTTGYIVSSAIPEAKRQQQAATLRRLKAAVADANAKAKASTSAAGQEVQRIKVKRGAADALKGLEGAAKAVAGHEGDDAESFHSALSRSSSMRIGNFDDAAPHAPPTPSPRLARSRSWPLTTAASTQTPSQTAQDRLVQDNLDTHLRLSALESALLDVRMHQHDDQVSKLSPFTKAMIGIALINAAGGVASAELSVEGAVESSRGMGALPDVKNLDVQTCKEYAKTLDGLDCAKAHGTAVKAA</sequence>
<keyword evidence="2" id="KW-0732">Signal</keyword>
<accession>A0A2N8U708</accession>
<evidence type="ECO:0000313" key="3">
    <source>
        <dbReference type="EMBL" id="SJX60846.1"/>
    </source>
</evidence>
<gene>
    <name evidence="3" type="ORF">SRS1_12072</name>
</gene>
<protein>
    <submittedName>
        <fullName evidence="3">Uncharacterized protein</fullName>
    </submittedName>
</protein>
<reference evidence="3 4" key="1">
    <citation type="submission" date="2017-02" db="EMBL/GenBank/DDBJ databases">
        <authorList>
            <person name="Peterson S.W."/>
        </authorList>
    </citation>
    <scope>NUCLEOTIDE SEQUENCE [LARGE SCALE GENOMIC DNA]</scope>
    <source>
        <strain evidence="3 4">SRS1_H2-8</strain>
    </source>
</reference>
<feature type="region of interest" description="Disordered" evidence="1">
    <location>
        <begin position="169"/>
        <end position="209"/>
    </location>
</feature>
<evidence type="ECO:0000256" key="1">
    <source>
        <dbReference type="SAM" id="MobiDB-lite"/>
    </source>
</evidence>
<proteinExistence type="predicted"/>
<feature type="signal peptide" evidence="2">
    <location>
        <begin position="1"/>
        <end position="18"/>
    </location>
</feature>
<evidence type="ECO:0000256" key="2">
    <source>
        <dbReference type="SAM" id="SignalP"/>
    </source>
</evidence>